<dbReference type="CDD" id="cd15760">
    <property type="entry name" value="FYVE_scVPS27p_like"/>
    <property type="match status" value="1"/>
</dbReference>
<feature type="region of interest" description="Disordered" evidence="5">
    <location>
        <begin position="220"/>
        <end position="241"/>
    </location>
</feature>
<evidence type="ECO:0000313" key="7">
    <source>
        <dbReference type="EMBL" id="KAK5201748.1"/>
    </source>
</evidence>
<proteinExistence type="predicted"/>
<evidence type="ECO:0000256" key="3">
    <source>
        <dbReference type="ARBA" id="ARBA00022833"/>
    </source>
</evidence>
<evidence type="ECO:0000256" key="5">
    <source>
        <dbReference type="SAM" id="MobiDB-lite"/>
    </source>
</evidence>
<dbReference type="InterPro" id="IPR000306">
    <property type="entry name" value="Znf_FYVE"/>
</dbReference>
<protein>
    <submittedName>
        <fullName evidence="7">Zn finger protein</fullName>
    </submittedName>
</protein>
<gene>
    <name evidence="7" type="primary">PIB2</name>
    <name evidence="7" type="ORF">LTR16_001593</name>
</gene>
<keyword evidence="2 4" id="KW-0863">Zinc-finger</keyword>
<dbReference type="EMBL" id="JAVRRA010016503">
    <property type="protein sequence ID" value="KAK5201748.1"/>
    <property type="molecule type" value="Genomic_DNA"/>
</dbReference>
<name>A0ABR0LRH8_9PEZI</name>
<dbReference type="Gene3D" id="3.30.40.10">
    <property type="entry name" value="Zinc/RING finger domain, C3HC4 (zinc finger)"/>
    <property type="match status" value="1"/>
</dbReference>
<dbReference type="InterPro" id="IPR017455">
    <property type="entry name" value="Znf_FYVE-rel"/>
</dbReference>
<feature type="compositionally biased region" description="Polar residues" evidence="5">
    <location>
        <begin position="12"/>
        <end position="29"/>
    </location>
</feature>
<dbReference type="SMART" id="SM00064">
    <property type="entry name" value="FYVE"/>
    <property type="match status" value="1"/>
</dbReference>
<evidence type="ECO:0000256" key="4">
    <source>
        <dbReference type="PROSITE-ProRule" id="PRU00091"/>
    </source>
</evidence>
<dbReference type="PANTHER" id="PTHR23164">
    <property type="entry name" value="EARLY ENDOSOME ANTIGEN 1"/>
    <property type="match status" value="1"/>
</dbReference>
<reference evidence="7 8" key="1">
    <citation type="submission" date="2023-08" db="EMBL/GenBank/DDBJ databases">
        <title>Black Yeasts Isolated from many extreme environments.</title>
        <authorList>
            <person name="Coleine C."/>
            <person name="Stajich J.E."/>
            <person name="Selbmann L."/>
        </authorList>
    </citation>
    <scope>NUCLEOTIDE SEQUENCE [LARGE SCALE GENOMIC DNA]</scope>
    <source>
        <strain evidence="7 8">CCFEE 536</strain>
    </source>
</reference>
<keyword evidence="3" id="KW-0862">Zinc</keyword>
<keyword evidence="1" id="KW-0479">Metal-binding</keyword>
<organism evidence="7 8">
    <name type="scientific">Cryomyces antarcticus</name>
    <dbReference type="NCBI Taxonomy" id="329879"/>
    <lineage>
        <taxon>Eukaryota</taxon>
        <taxon>Fungi</taxon>
        <taxon>Dikarya</taxon>
        <taxon>Ascomycota</taxon>
        <taxon>Pezizomycotina</taxon>
        <taxon>Dothideomycetes</taxon>
        <taxon>Dothideomycetes incertae sedis</taxon>
        <taxon>Cryomyces</taxon>
    </lineage>
</organism>
<evidence type="ECO:0000259" key="6">
    <source>
        <dbReference type="PROSITE" id="PS50178"/>
    </source>
</evidence>
<feature type="region of interest" description="Disordered" evidence="5">
    <location>
        <begin position="76"/>
        <end position="95"/>
    </location>
</feature>
<dbReference type="InterPro" id="IPR013083">
    <property type="entry name" value="Znf_RING/FYVE/PHD"/>
</dbReference>
<dbReference type="PROSITE" id="PS50178">
    <property type="entry name" value="ZF_FYVE"/>
    <property type="match status" value="1"/>
</dbReference>
<dbReference type="Proteomes" id="UP001357485">
    <property type="component" value="Unassembled WGS sequence"/>
</dbReference>
<keyword evidence="8" id="KW-1185">Reference proteome</keyword>
<evidence type="ECO:0000256" key="1">
    <source>
        <dbReference type="ARBA" id="ARBA00022723"/>
    </source>
</evidence>
<feature type="compositionally biased region" description="Pro residues" evidence="5">
    <location>
        <begin position="77"/>
        <end position="86"/>
    </location>
</feature>
<dbReference type="Pfam" id="PF01363">
    <property type="entry name" value="FYVE"/>
    <property type="match status" value="1"/>
</dbReference>
<comment type="caution">
    <text evidence="7">The sequence shown here is derived from an EMBL/GenBank/DDBJ whole genome shotgun (WGS) entry which is preliminary data.</text>
</comment>
<evidence type="ECO:0000313" key="8">
    <source>
        <dbReference type="Proteomes" id="UP001357485"/>
    </source>
</evidence>
<evidence type="ECO:0000256" key="2">
    <source>
        <dbReference type="ARBA" id="ARBA00022771"/>
    </source>
</evidence>
<dbReference type="SUPFAM" id="SSF57903">
    <property type="entry name" value="FYVE/PHD zinc finger"/>
    <property type="match status" value="1"/>
</dbReference>
<feature type="domain" description="FYVE-type" evidence="6">
    <location>
        <begin position="155"/>
        <end position="210"/>
    </location>
</feature>
<dbReference type="InterPro" id="IPR011011">
    <property type="entry name" value="Znf_FYVE_PHD"/>
</dbReference>
<feature type="compositionally biased region" description="Low complexity" evidence="5">
    <location>
        <begin position="30"/>
        <end position="42"/>
    </location>
</feature>
<dbReference type="PANTHER" id="PTHR23164:SF30">
    <property type="entry name" value="EARLY ENDOSOME ANTIGEN 1"/>
    <property type="match status" value="1"/>
</dbReference>
<sequence>MATSYAIPPTFAQPTNPYHQYSPLSSAHATPSNSTNLSPTSPHTFFYNAPHLSRQLHQPKSPLYVPAALRPTEIPTRPCPLTPPPSAQNSFEGRSSMRGMDGISRRMTNTSVSSGISRVVSDEWNDEALGKVSGATTKNHWKPDSSAIDCADSACDRTFSFTVRRHHCRRCGNIFCSTHSLNSVPLDQHARFHPEGNWQRACESCFSDFRAWSSARHSRSNSYATNNTDETATPPLNTSDPRSAMAGVMGSDGMKVGSVAASVPKDWNWSTF</sequence>
<feature type="region of interest" description="Disordered" evidence="5">
    <location>
        <begin position="1"/>
        <end position="42"/>
    </location>
</feature>
<accession>A0ABR0LRH8</accession>